<sequence>MDANELYRDSTVDGSPTAPDLLDRARYAEHLVKLLDRVADGDDSSVLALIGPWGSGKSSVLEMATAHLRSGGGEETWLIGECNPWAYADQESLILGFFAELRAALPKGDRWSETRMRIGEIGASASRLGKVGAFVRMDASGPVDAVTALIAGDNGAAAIRKRAIESLGGVGRPILMVLDDLDRLTPSELLMVFKLVRQVGRLPNVYYLLCYDEQTLLDVLKRTELVGGDIRRAQDYLEKMVQIRLDLPALRNPQITSLTDAAIDAVVRENGVRLDRPQTDRIGTAYHSHMKDRLSTPRAIRRFFAQVNAAYGAVGEDVDFVDFMLMTFVRTVEPAAYAMLHRHKDLLVEGGFTVPGYLENQKTPQERAKAWTDRLRGAGVAEADIAGLLKLLSLMFPPLDAAVSGSSVKRGDLEDIWRRLGVGHADFFDRYFSFGVPQEDIANSTVAEGLRQLSVGQPGDELAQLTASLRSDTDRVVRKVDAMLGSPEVNPGALLSLLVDVYEHVPEPIGFLNDGGRFGLASLGGKLLAALGAAADRDLLSGLGTSSTRMEFLAVAAERLPTSEPARVIVGQIIHTRLEAADALDGMPDELFNLIWPWGRTDLEGLRTWMRDRIESGTWPLAAVIARFVTVSWATGNGPPRRSIAQFSLKDVDAILGLPSVLAELADEIESATGDVDVFDADPTAENRLQYALGVLKTARDRGAGE</sequence>
<proteinExistence type="predicted"/>
<protein>
    <submittedName>
        <fullName evidence="2">KAP P-loop domain protein</fullName>
    </submittedName>
</protein>
<keyword evidence="3" id="KW-1185">Reference proteome</keyword>
<dbReference type="InParanoid" id="C7QEK8"/>
<name>C7QEK8_CATAD</name>
<feature type="domain" description="KAP NTPase" evidence="1">
    <location>
        <begin position="24"/>
        <end position="309"/>
    </location>
</feature>
<dbReference type="AlphaFoldDB" id="C7QEK8"/>
<dbReference type="Proteomes" id="UP000000851">
    <property type="component" value="Chromosome"/>
</dbReference>
<evidence type="ECO:0000313" key="3">
    <source>
        <dbReference type="Proteomes" id="UP000000851"/>
    </source>
</evidence>
<dbReference type="InterPro" id="IPR027417">
    <property type="entry name" value="P-loop_NTPase"/>
</dbReference>
<dbReference type="Pfam" id="PF07693">
    <property type="entry name" value="KAP_NTPase"/>
    <property type="match status" value="1"/>
</dbReference>
<accession>C7QEK8</accession>
<dbReference type="RefSeq" id="WP_015792507.1">
    <property type="nucleotide sequence ID" value="NC_013131.1"/>
</dbReference>
<dbReference type="InterPro" id="IPR011646">
    <property type="entry name" value="KAP_P-loop"/>
</dbReference>
<dbReference type="SUPFAM" id="SSF52540">
    <property type="entry name" value="P-loop containing nucleoside triphosphate hydrolases"/>
    <property type="match status" value="1"/>
</dbReference>
<evidence type="ECO:0000259" key="1">
    <source>
        <dbReference type="Pfam" id="PF07693"/>
    </source>
</evidence>
<dbReference type="Gene3D" id="3.40.50.300">
    <property type="entry name" value="P-loop containing nucleotide triphosphate hydrolases"/>
    <property type="match status" value="1"/>
</dbReference>
<gene>
    <name evidence="2" type="ordered locus">Caci_3890</name>
</gene>
<organism evidence="2 3">
    <name type="scientific">Catenulispora acidiphila (strain DSM 44928 / JCM 14897 / NBRC 102108 / NRRL B-24433 / ID139908)</name>
    <dbReference type="NCBI Taxonomy" id="479433"/>
    <lineage>
        <taxon>Bacteria</taxon>
        <taxon>Bacillati</taxon>
        <taxon>Actinomycetota</taxon>
        <taxon>Actinomycetes</taxon>
        <taxon>Catenulisporales</taxon>
        <taxon>Catenulisporaceae</taxon>
        <taxon>Catenulispora</taxon>
    </lineage>
</organism>
<reference evidence="2 3" key="1">
    <citation type="journal article" date="2009" name="Stand. Genomic Sci.">
        <title>Complete genome sequence of Catenulispora acidiphila type strain (ID 139908).</title>
        <authorList>
            <person name="Copeland A."/>
            <person name="Lapidus A."/>
            <person name="Glavina Del Rio T."/>
            <person name="Nolan M."/>
            <person name="Lucas S."/>
            <person name="Chen F."/>
            <person name="Tice H."/>
            <person name="Cheng J.F."/>
            <person name="Bruce D."/>
            <person name="Goodwin L."/>
            <person name="Pitluck S."/>
            <person name="Mikhailova N."/>
            <person name="Pati A."/>
            <person name="Ivanova N."/>
            <person name="Mavromatis K."/>
            <person name="Chen A."/>
            <person name="Palaniappan K."/>
            <person name="Chain P."/>
            <person name="Land M."/>
            <person name="Hauser L."/>
            <person name="Chang Y.J."/>
            <person name="Jeffries C.D."/>
            <person name="Chertkov O."/>
            <person name="Brettin T."/>
            <person name="Detter J.C."/>
            <person name="Han C."/>
            <person name="Ali Z."/>
            <person name="Tindall B.J."/>
            <person name="Goker M."/>
            <person name="Bristow J."/>
            <person name="Eisen J.A."/>
            <person name="Markowitz V."/>
            <person name="Hugenholtz P."/>
            <person name="Kyrpides N.C."/>
            <person name="Klenk H.P."/>
        </authorList>
    </citation>
    <scope>NUCLEOTIDE SEQUENCE [LARGE SCALE GENOMIC DNA]</scope>
    <source>
        <strain evidence="3">DSM 44928 / JCM 14897 / NBRC 102108 / NRRL B-24433 / ID139908</strain>
    </source>
</reference>
<dbReference type="eggNOG" id="COG4928">
    <property type="taxonomic scope" value="Bacteria"/>
</dbReference>
<dbReference type="KEGG" id="cai:Caci_3890"/>
<evidence type="ECO:0000313" key="2">
    <source>
        <dbReference type="EMBL" id="ACU72778.1"/>
    </source>
</evidence>
<dbReference type="HOGENOM" id="CLU_382502_0_0_11"/>
<dbReference type="EMBL" id="CP001700">
    <property type="protein sequence ID" value="ACU72778.1"/>
    <property type="molecule type" value="Genomic_DNA"/>
</dbReference>